<evidence type="ECO:0000256" key="5">
    <source>
        <dbReference type="ARBA" id="ARBA00022842"/>
    </source>
</evidence>
<name>A0A0D6JG54_9HYPH</name>
<evidence type="ECO:0000313" key="8">
    <source>
        <dbReference type="EMBL" id="CPR19987.1"/>
    </source>
</evidence>
<dbReference type="Pfam" id="PF00293">
    <property type="entry name" value="NUDIX"/>
    <property type="match status" value="1"/>
</dbReference>
<comment type="cofactor">
    <cofactor evidence="1">
        <name>Mn(2+)</name>
        <dbReference type="ChEBI" id="CHEBI:29035"/>
    </cofactor>
</comment>
<evidence type="ECO:0000256" key="4">
    <source>
        <dbReference type="ARBA" id="ARBA00022801"/>
    </source>
</evidence>
<dbReference type="InterPro" id="IPR015797">
    <property type="entry name" value="NUDIX_hydrolase-like_dom_sf"/>
</dbReference>
<evidence type="ECO:0000256" key="1">
    <source>
        <dbReference type="ARBA" id="ARBA00001936"/>
    </source>
</evidence>
<dbReference type="NCBIfam" id="NF007980">
    <property type="entry name" value="PRK10707.1"/>
    <property type="match status" value="1"/>
</dbReference>
<gene>
    <name evidence="8" type="ORF">YBN1229_v1_2407</name>
</gene>
<evidence type="ECO:0000259" key="7">
    <source>
        <dbReference type="PROSITE" id="PS51462"/>
    </source>
</evidence>
<keyword evidence="9" id="KW-1185">Reference proteome</keyword>
<evidence type="ECO:0000313" key="9">
    <source>
        <dbReference type="Proteomes" id="UP000033187"/>
    </source>
</evidence>
<dbReference type="RefSeq" id="WP_244464947.1">
    <property type="nucleotide sequence ID" value="NZ_LN829118.1"/>
</dbReference>
<dbReference type="PROSITE" id="PS51462">
    <property type="entry name" value="NUDIX"/>
    <property type="match status" value="1"/>
</dbReference>
<organism evidence="8 9">
    <name type="scientific">Candidatus Filomicrobium marinum</name>
    <dbReference type="NCBI Taxonomy" id="1608628"/>
    <lineage>
        <taxon>Bacteria</taxon>
        <taxon>Pseudomonadati</taxon>
        <taxon>Pseudomonadota</taxon>
        <taxon>Alphaproteobacteria</taxon>
        <taxon>Hyphomicrobiales</taxon>
        <taxon>Hyphomicrobiaceae</taxon>
        <taxon>Filomicrobium</taxon>
    </lineage>
</organism>
<accession>A0A0D6JG54</accession>
<dbReference type="Proteomes" id="UP000033187">
    <property type="component" value="Chromosome 1"/>
</dbReference>
<keyword evidence="4" id="KW-0378">Hydrolase</keyword>
<evidence type="ECO:0000256" key="2">
    <source>
        <dbReference type="ARBA" id="ARBA00001946"/>
    </source>
</evidence>
<protein>
    <recommendedName>
        <fullName evidence="7">Nudix hydrolase domain-containing protein</fullName>
    </recommendedName>
</protein>
<dbReference type="CDD" id="cd03426">
    <property type="entry name" value="NUDIX_CoAse_Nudt7"/>
    <property type="match status" value="1"/>
</dbReference>
<dbReference type="KEGG" id="fil:BN1229_v1_3514"/>
<feature type="domain" description="Nudix hydrolase" evidence="7">
    <location>
        <begin position="74"/>
        <end position="205"/>
    </location>
</feature>
<dbReference type="GO" id="GO:0046872">
    <property type="term" value="F:metal ion binding"/>
    <property type="evidence" value="ECO:0007669"/>
    <property type="project" value="UniProtKB-KW"/>
</dbReference>
<dbReference type="SUPFAM" id="SSF55811">
    <property type="entry name" value="Nudix"/>
    <property type="match status" value="1"/>
</dbReference>
<dbReference type="EMBL" id="LN829119">
    <property type="protein sequence ID" value="CPR19987.1"/>
    <property type="molecule type" value="Genomic_DNA"/>
</dbReference>
<keyword evidence="5" id="KW-0460">Magnesium</keyword>
<reference evidence="9" key="1">
    <citation type="submission" date="2015-02" db="EMBL/GenBank/DDBJ databases">
        <authorList>
            <person name="Chooi Y.-H."/>
        </authorList>
    </citation>
    <scope>NUCLEOTIDE SEQUENCE [LARGE SCALE GENOMIC DNA]</scope>
    <source>
        <strain evidence="9">strain Y</strain>
    </source>
</reference>
<dbReference type="InterPro" id="IPR045121">
    <property type="entry name" value="CoAse"/>
</dbReference>
<keyword evidence="3" id="KW-0479">Metal-binding</keyword>
<dbReference type="PANTHER" id="PTHR12992:SF11">
    <property type="entry name" value="MITOCHONDRIAL COENZYME A DIPHOSPHATASE NUDT8"/>
    <property type="match status" value="1"/>
</dbReference>
<sequence>MATIIESGPILGERMSTSTADSFTAADNFRQLAERVLFRDPPSIDEDSTAKPASLGDYDLNPGILPDPAQILPPKPAAVLIPILATTPLSVLLTVRSDHLPNHAGQISFPGGKLEERDAGPAAAAMREADEEIGLDPRFIEPVGFLDWYRTGSGYVISPLVALIKPGYTLKADPGEVTDIFEVPLPFLLDVANHQRHSRISRGRQKHFYAMTYGERYIWGATAGIIKNLHKRLTDS</sequence>
<keyword evidence="6" id="KW-0464">Manganese</keyword>
<dbReference type="KEGG" id="fiy:BN1229_v1_2407"/>
<dbReference type="PANTHER" id="PTHR12992">
    <property type="entry name" value="NUDIX HYDROLASE"/>
    <property type="match status" value="1"/>
</dbReference>
<dbReference type="GO" id="GO:0010945">
    <property type="term" value="F:coenzyme A diphosphatase activity"/>
    <property type="evidence" value="ECO:0007669"/>
    <property type="project" value="InterPro"/>
</dbReference>
<comment type="cofactor">
    <cofactor evidence="2">
        <name>Mg(2+)</name>
        <dbReference type="ChEBI" id="CHEBI:18420"/>
    </cofactor>
</comment>
<dbReference type="Gene3D" id="3.90.79.10">
    <property type="entry name" value="Nucleoside Triphosphate Pyrophosphohydrolase"/>
    <property type="match status" value="1"/>
</dbReference>
<evidence type="ECO:0000256" key="3">
    <source>
        <dbReference type="ARBA" id="ARBA00022723"/>
    </source>
</evidence>
<proteinExistence type="predicted"/>
<dbReference type="InterPro" id="IPR000086">
    <property type="entry name" value="NUDIX_hydrolase_dom"/>
</dbReference>
<dbReference type="AlphaFoldDB" id="A0A0D6JG54"/>
<evidence type="ECO:0000256" key="6">
    <source>
        <dbReference type="ARBA" id="ARBA00023211"/>
    </source>
</evidence>